<reference evidence="3 4" key="1">
    <citation type="submission" date="2017-10" db="EMBL/GenBank/DDBJ databases">
        <title>Frigbacter circumglobatus gen. nov. sp. nov., isolated from sediment cultured in situ.</title>
        <authorList>
            <person name="Zhao Z."/>
        </authorList>
    </citation>
    <scope>NUCLEOTIDE SEQUENCE [LARGE SCALE GENOMIC DNA]</scope>
    <source>
        <strain evidence="3 4">ZYL</strain>
    </source>
</reference>
<keyword evidence="3" id="KW-0378">Hydrolase</keyword>
<protein>
    <submittedName>
        <fullName evidence="3">Amidohydrolase</fullName>
    </submittedName>
</protein>
<dbReference type="InterPro" id="IPR011059">
    <property type="entry name" value="Metal-dep_hydrolase_composite"/>
</dbReference>
<dbReference type="Proteomes" id="UP000229730">
    <property type="component" value="Unassembled WGS sequence"/>
</dbReference>
<dbReference type="InterPro" id="IPR051781">
    <property type="entry name" value="Metallo-dep_Hydrolase"/>
</dbReference>
<dbReference type="Pfam" id="PF07969">
    <property type="entry name" value="Amidohydro_3"/>
    <property type="match status" value="1"/>
</dbReference>
<dbReference type="EMBL" id="PDEM01000011">
    <property type="protein sequence ID" value="PHZ85495.1"/>
    <property type="molecule type" value="Genomic_DNA"/>
</dbReference>
<gene>
    <name evidence="3" type="ORF">CRD36_06505</name>
</gene>
<evidence type="ECO:0000313" key="3">
    <source>
        <dbReference type="EMBL" id="PHZ85495.1"/>
    </source>
</evidence>
<proteinExistence type="predicted"/>
<evidence type="ECO:0000259" key="1">
    <source>
        <dbReference type="Pfam" id="PF01979"/>
    </source>
</evidence>
<dbReference type="InParanoid" id="A0A2G4YT35"/>
<feature type="domain" description="Amidohydrolase-related" evidence="1">
    <location>
        <begin position="410"/>
        <end position="521"/>
    </location>
</feature>
<comment type="caution">
    <text evidence="3">The sequence shown here is derived from an EMBL/GenBank/DDBJ whole genome shotgun (WGS) entry which is preliminary data.</text>
</comment>
<dbReference type="InterPro" id="IPR013108">
    <property type="entry name" value="Amidohydro_3"/>
</dbReference>
<dbReference type="AlphaFoldDB" id="A0A2G4YT35"/>
<dbReference type="SUPFAM" id="SSF51556">
    <property type="entry name" value="Metallo-dependent hydrolases"/>
    <property type="match status" value="1"/>
</dbReference>
<dbReference type="RefSeq" id="WP_099471955.1">
    <property type="nucleotide sequence ID" value="NZ_CP041025.1"/>
</dbReference>
<dbReference type="InterPro" id="IPR006680">
    <property type="entry name" value="Amidohydro-rel"/>
</dbReference>
<keyword evidence="4" id="KW-1185">Reference proteome</keyword>
<evidence type="ECO:0000259" key="2">
    <source>
        <dbReference type="Pfam" id="PF07969"/>
    </source>
</evidence>
<dbReference type="OrthoDB" id="9765769at2"/>
<evidence type="ECO:0000313" key="4">
    <source>
        <dbReference type="Proteomes" id="UP000229730"/>
    </source>
</evidence>
<organism evidence="3 4">
    <name type="scientific">Paremcibacter congregatus</name>
    <dbReference type="NCBI Taxonomy" id="2043170"/>
    <lineage>
        <taxon>Bacteria</taxon>
        <taxon>Pseudomonadati</taxon>
        <taxon>Pseudomonadota</taxon>
        <taxon>Alphaproteobacteria</taxon>
        <taxon>Emcibacterales</taxon>
        <taxon>Emcibacteraceae</taxon>
        <taxon>Paremcibacter</taxon>
    </lineage>
</organism>
<dbReference type="PANTHER" id="PTHR43135:SF3">
    <property type="entry name" value="ALPHA-D-RIBOSE 1-METHYLPHOSPHONATE 5-TRIPHOSPHATE DIPHOSPHATASE"/>
    <property type="match status" value="1"/>
</dbReference>
<dbReference type="SUPFAM" id="SSF51338">
    <property type="entry name" value="Composite domain of metallo-dependent hydrolases"/>
    <property type="match status" value="1"/>
</dbReference>
<dbReference type="GO" id="GO:0016810">
    <property type="term" value="F:hydrolase activity, acting on carbon-nitrogen (but not peptide) bonds"/>
    <property type="evidence" value="ECO:0007669"/>
    <property type="project" value="InterPro"/>
</dbReference>
<dbReference type="InterPro" id="IPR032466">
    <property type="entry name" value="Metal_Hydrolase"/>
</dbReference>
<feature type="domain" description="Amidohydrolase 3" evidence="2">
    <location>
        <begin position="113"/>
        <end position="276"/>
    </location>
</feature>
<dbReference type="Gene3D" id="3.20.20.140">
    <property type="entry name" value="Metal-dependent hydrolases"/>
    <property type="match status" value="2"/>
</dbReference>
<dbReference type="Gene3D" id="2.30.40.10">
    <property type="entry name" value="Urease, subunit C, domain 1"/>
    <property type="match status" value="2"/>
</dbReference>
<name>A0A2G4YT35_9PROT</name>
<accession>A0A2G4YT35</accession>
<sequence length="543" mass="60879">MYKIYRNCGVMMFLLAGFLYPSLVYGAEPGELVASWIEEIGVPKPKDLPPRGDEGEGPFEHLIIKDVFIIDGTGAPAYGPATVTIEKDRIVGISRGEHASYYKNNIKGGVDTKVIDGKGMYLLPGFIDSHFHYGSGISAYFGKLNDPEYVAKLTLGHGITTVREVAAIWGLNWMVRHKKRSDAGEITAPRLVVYPQFPGLMELKTPMQARKWVRTVHKRGAEGIKFARNEFDTPMDMYKAAIEEAKALDMEISDHHSIDKTTTLDVARLGVNSSEHFSGLPQAMRTGGTIKKYPVDYVNGQYEKRLKGDEAYFWGDTAQPGSQKWHQTIAELIELDHTLVPTLAILGDRRDMMALRQAEWHDQFTMPYLMKAFEPNPKIHGSGTLDWTTDDELIQRRNTDMLMQFVDDFKNAGGRVAAGSDAGYIYMLYGFGFVRELEYLREAGFHPLEVIQSATLKGAELMNMEKDLGSIEVGKKADMVLISENPLTNLKVLYGTGHRRFNFDSSKMERVGGVKYTIKDGIVWDAKQLLVDVRKLVAGEKSK</sequence>
<dbReference type="Pfam" id="PF01979">
    <property type="entry name" value="Amidohydro_1"/>
    <property type="match status" value="1"/>
</dbReference>
<dbReference type="PANTHER" id="PTHR43135">
    <property type="entry name" value="ALPHA-D-RIBOSE 1-METHYLPHOSPHONATE 5-TRIPHOSPHATE DIPHOSPHATASE"/>
    <property type="match status" value="1"/>
</dbReference>